<sequence length="179" mass="20076">NYLKSFGYLKEGLENDEVSLEDAVKTLQRFAGLKQTGALDDATLELMKVSRCSLPDMEAGDQKSKRFETVSEEKATIKISFEAGNHSDKYRFDGKGGVLGHGFFPTTGVVHFDDDELWSNNRKEGKQLAWVAIHEFGHALGLNHSNVTSSVMFPYYKGYKENIELQQDDIDGITSLYPN</sequence>
<dbReference type="InParanoid" id="T1G3W1"/>
<dbReference type="RefSeq" id="XP_009018225.1">
    <property type="nucleotide sequence ID" value="XM_009019977.1"/>
</dbReference>
<keyword evidence="4" id="KW-0479">Metal-binding</keyword>
<evidence type="ECO:0000313" key="12">
    <source>
        <dbReference type="Proteomes" id="UP000015101"/>
    </source>
</evidence>
<dbReference type="CDD" id="cd04278">
    <property type="entry name" value="ZnMc_MMP"/>
    <property type="match status" value="1"/>
</dbReference>
<gene>
    <name evidence="11" type="primary">20215759</name>
    <name evidence="10" type="ORF">HELRODRAFT_79991</name>
</gene>
<evidence type="ECO:0000313" key="11">
    <source>
        <dbReference type="EnsemblMetazoa" id="HelroP79991"/>
    </source>
</evidence>
<dbReference type="Pfam" id="PF01471">
    <property type="entry name" value="PG_binding_1"/>
    <property type="match status" value="1"/>
</dbReference>
<dbReference type="GeneID" id="20215759"/>
<dbReference type="SUPFAM" id="SSF47090">
    <property type="entry name" value="PGBD-like"/>
    <property type="match status" value="1"/>
</dbReference>
<dbReference type="EnsemblMetazoa" id="HelroT79991">
    <property type="protein sequence ID" value="HelroP79991"/>
    <property type="gene ID" value="HelroG79991"/>
</dbReference>
<keyword evidence="7" id="KW-0862">Zinc</keyword>
<dbReference type="InterPro" id="IPR033739">
    <property type="entry name" value="M10A_MMP"/>
</dbReference>
<dbReference type="Gene3D" id="1.10.101.10">
    <property type="entry name" value="PGBD-like superfamily/PGBD"/>
    <property type="match status" value="1"/>
</dbReference>
<dbReference type="GO" id="GO:0004222">
    <property type="term" value="F:metalloendopeptidase activity"/>
    <property type="evidence" value="ECO:0000318"/>
    <property type="project" value="GO_Central"/>
</dbReference>
<keyword evidence="5" id="KW-0732">Signal</keyword>
<dbReference type="EMBL" id="AMQM01004527">
    <property type="status" value="NOT_ANNOTATED_CDS"/>
    <property type="molecule type" value="Genomic_DNA"/>
</dbReference>
<keyword evidence="6" id="KW-0378">Hydrolase</keyword>
<accession>T1G3W1</accession>
<dbReference type="PANTHER" id="PTHR10201:SF291">
    <property type="entry name" value="MATRIX METALLOPROTEINASE 1, ISOFORM C-RELATED"/>
    <property type="match status" value="1"/>
</dbReference>
<dbReference type="InterPro" id="IPR036365">
    <property type="entry name" value="PGBD-like_sf"/>
</dbReference>
<dbReference type="InterPro" id="IPR024079">
    <property type="entry name" value="MetalloPept_cat_dom_sf"/>
</dbReference>
<reference evidence="11" key="3">
    <citation type="submission" date="2015-06" db="UniProtKB">
        <authorList>
            <consortium name="EnsemblMetazoa"/>
        </authorList>
    </citation>
    <scope>IDENTIFICATION</scope>
</reference>
<dbReference type="AlphaFoldDB" id="T1G3W1"/>
<dbReference type="FunFam" id="3.40.390.10:FF:000109">
    <property type="entry name" value="Matrix metallopeptidase 19"/>
    <property type="match status" value="1"/>
</dbReference>
<dbReference type="SMART" id="SM00235">
    <property type="entry name" value="ZnMc"/>
    <property type="match status" value="1"/>
</dbReference>
<reference evidence="10 12" key="2">
    <citation type="journal article" date="2013" name="Nature">
        <title>Insights into bilaterian evolution from three spiralian genomes.</title>
        <authorList>
            <person name="Simakov O."/>
            <person name="Marletaz F."/>
            <person name="Cho S.J."/>
            <person name="Edsinger-Gonzales E."/>
            <person name="Havlak P."/>
            <person name="Hellsten U."/>
            <person name="Kuo D.H."/>
            <person name="Larsson T."/>
            <person name="Lv J."/>
            <person name="Arendt D."/>
            <person name="Savage R."/>
            <person name="Osoegawa K."/>
            <person name="de Jong P."/>
            <person name="Grimwood J."/>
            <person name="Chapman J.A."/>
            <person name="Shapiro H."/>
            <person name="Aerts A."/>
            <person name="Otillar R.P."/>
            <person name="Terry A.Y."/>
            <person name="Boore J.L."/>
            <person name="Grigoriev I.V."/>
            <person name="Lindberg D.R."/>
            <person name="Seaver E.C."/>
            <person name="Weisblat D.A."/>
            <person name="Putnam N.H."/>
            <person name="Rokhsar D.S."/>
        </authorList>
    </citation>
    <scope>NUCLEOTIDE SEQUENCE</scope>
</reference>
<evidence type="ECO:0000313" key="10">
    <source>
        <dbReference type="EMBL" id="ESO03668.1"/>
    </source>
</evidence>
<keyword evidence="3" id="KW-0645">Protease</keyword>
<proteinExistence type="inferred from homology"/>
<evidence type="ECO:0000256" key="8">
    <source>
        <dbReference type="ARBA" id="ARBA00023049"/>
    </source>
</evidence>
<dbReference type="GO" id="GO:0005615">
    <property type="term" value="C:extracellular space"/>
    <property type="evidence" value="ECO:0000318"/>
    <property type="project" value="GO_Central"/>
</dbReference>
<dbReference type="GO" id="GO:0030198">
    <property type="term" value="P:extracellular matrix organization"/>
    <property type="evidence" value="ECO:0000318"/>
    <property type="project" value="GO_Central"/>
</dbReference>
<dbReference type="GO" id="GO:0030574">
    <property type="term" value="P:collagen catabolic process"/>
    <property type="evidence" value="ECO:0000318"/>
    <property type="project" value="GO_Central"/>
</dbReference>
<evidence type="ECO:0000256" key="3">
    <source>
        <dbReference type="ARBA" id="ARBA00022670"/>
    </source>
</evidence>
<dbReference type="HOGENOM" id="CLU_015489_5_1_1"/>
<dbReference type="Gene3D" id="3.40.390.10">
    <property type="entry name" value="Collagenase (Catalytic Domain)"/>
    <property type="match status" value="1"/>
</dbReference>
<organism evidence="11 12">
    <name type="scientific">Helobdella robusta</name>
    <name type="common">Californian leech</name>
    <dbReference type="NCBI Taxonomy" id="6412"/>
    <lineage>
        <taxon>Eukaryota</taxon>
        <taxon>Metazoa</taxon>
        <taxon>Spiralia</taxon>
        <taxon>Lophotrochozoa</taxon>
        <taxon>Annelida</taxon>
        <taxon>Clitellata</taxon>
        <taxon>Hirudinea</taxon>
        <taxon>Rhynchobdellida</taxon>
        <taxon>Glossiphoniidae</taxon>
        <taxon>Helobdella</taxon>
    </lineage>
</organism>
<evidence type="ECO:0000256" key="7">
    <source>
        <dbReference type="ARBA" id="ARBA00022833"/>
    </source>
</evidence>
<evidence type="ECO:0000256" key="5">
    <source>
        <dbReference type="ARBA" id="ARBA00022729"/>
    </source>
</evidence>
<dbReference type="eggNOG" id="KOG1565">
    <property type="taxonomic scope" value="Eukaryota"/>
</dbReference>
<evidence type="ECO:0000256" key="2">
    <source>
        <dbReference type="ARBA" id="ARBA00010370"/>
    </source>
</evidence>
<dbReference type="MEROPS" id="M10.010"/>
<dbReference type="KEGG" id="hro:HELRODRAFT_79991"/>
<evidence type="ECO:0000259" key="9">
    <source>
        <dbReference type="SMART" id="SM00235"/>
    </source>
</evidence>
<dbReference type="Pfam" id="PF00413">
    <property type="entry name" value="Peptidase_M10"/>
    <property type="match status" value="1"/>
</dbReference>
<keyword evidence="8" id="KW-0482">Metalloprotease</keyword>
<evidence type="ECO:0000256" key="4">
    <source>
        <dbReference type="ARBA" id="ARBA00022723"/>
    </source>
</evidence>
<dbReference type="PANTHER" id="PTHR10201">
    <property type="entry name" value="MATRIX METALLOPROTEINASE"/>
    <property type="match status" value="1"/>
</dbReference>
<dbReference type="InterPro" id="IPR036366">
    <property type="entry name" value="PGBDSf"/>
</dbReference>
<dbReference type="GO" id="GO:0031012">
    <property type="term" value="C:extracellular matrix"/>
    <property type="evidence" value="ECO:0007669"/>
    <property type="project" value="InterPro"/>
</dbReference>
<dbReference type="InterPro" id="IPR006026">
    <property type="entry name" value="Peptidase_Metallo"/>
</dbReference>
<protein>
    <recommendedName>
        <fullName evidence="9">Peptidase metallopeptidase domain-containing protein</fullName>
    </recommendedName>
</protein>
<dbReference type="EMBL" id="KB096590">
    <property type="protein sequence ID" value="ESO03668.1"/>
    <property type="molecule type" value="Genomic_DNA"/>
</dbReference>
<name>T1G3W1_HELRO</name>
<feature type="domain" description="Peptidase metallopeptidase" evidence="9">
    <location>
        <begin position="26"/>
        <end position="179"/>
    </location>
</feature>
<dbReference type="OMA" id="INLYTAT"/>
<dbReference type="InterPro" id="IPR002477">
    <property type="entry name" value="Peptidoglycan-bd-like"/>
</dbReference>
<comment type="cofactor">
    <cofactor evidence="1">
        <name>Zn(2+)</name>
        <dbReference type="ChEBI" id="CHEBI:29105"/>
    </cofactor>
</comment>
<dbReference type="GO" id="GO:0008270">
    <property type="term" value="F:zinc ion binding"/>
    <property type="evidence" value="ECO:0007669"/>
    <property type="project" value="InterPro"/>
</dbReference>
<dbReference type="Proteomes" id="UP000015101">
    <property type="component" value="Unassembled WGS sequence"/>
</dbReference>
<dbReference type="SUPFAM" id="SSF55486">
    <property type="entry name" value="Metalloproteases ('zincins'), catalytic domain"/>
    <property type="match status" value="1"/>
</dbReference>
<keyword evidence="12" id="KW-1185">Reference proteome</keyword>
<dbReference type="CTD" id="20215759"/>
<dbReference type="GO" id="GO:0006508">
    <property type="term" value="P:proteolysis"/>
    <property type="evidence" value="ECO:0007669"/>
    <property type="project" value="UniProtKB-KW"/>
</dbReference>
<dbReference type="OrthoDB" id="1901267at2759"/>
<evidence type="ECO:0000256" key="1">
    <source>
        <dbReference type="ARBA" id="ARBA00001947"/>
    </source>
</evidence>
<evidence type="ECO:0000256" key="6">
    <source>
        <dbReference type="ARBA" id="ARBA00022801"/>
    </source>
</evidence>
<reference evidence="12" key="1">
    <citation type="submission" date="2012-12" db="EMBL/GenBank/DDBJ databases">
        <authorList>
            <person name="Hellsten U."/>
            <person name="Grimwood J."/>
            <person name="Chapman J.A."/>
            <person name="Shapiro H."/>
            <person name="Aerts A."/>
            <person name="Otillar R.P."/>
            <person name="Terry A.Y."/>
            <person name="Boore J.L."/>
            <person name="Simakov O."/>
            <person name="Marletaz F."/>
            <person name="Cho S.-J."/>
            <person name="Edsinger-Gonzales E."/>
            <person name="Havlak P."/>
            <person name="Kuo D.-H."/>
            <person name="Larsson T."/>
            <person name="Lv J."/>
            <person name="Arendt D."/>
            <person name="Savage R."/>
            <person name="Osoegawa K."/>
            <person name="de Jong P."/>
            <person name="Lindberg D.R."/>
            <person name="Seaver E.C."/>
            <person name="Weisblat D.A."/>
            <person name="Putnam N.H."/>
            <person name="Grigoriev I.V."/>
            <person name="Rokhsar D.S."/>
        </authorList>
    </citation>
    <scope>NUCLEOTIDE SEQUENCE</scope>
</reference>
<dbReference type="InterPro" id="IPR001818">
    <property type="entry name" value="Pept_M10_metallopeptidase"/>
</dbReference>
<comment type="similarity">
    <text evidence="2">Belongs to the peptidase M10A family.</text>
</comment>